<evidence type="ECO:0000313" key="12">
    <source>
        <dbReference type="Proteomes" id="UP000436088"/>
    </source>
</evidence>
<dbReference type="FunFam" id="1.25.40.10:FF:000344">
    <property type="entry name" value="Pentatricopeptide repeat-containing protein"/>
    <property type="match status" value="1"/>
</dbReference>
<keyword evidence="5 10" id="KW-0812">Transmembrane</keyword>
<dbReference type="AlphaFoldDB" id="A0A6A2ZL54"/>
<keyword evidence="4" id="KW-0997">Cell inner membrane</keyword>
<dbReference type="InterPro" id="IPR046960">
    <property type="entry name" value="PPR_At4g14850-like_plant"/>
</dbReference>
<dbReference type="GO" id="GO:0099402">
    <property type="term" value="P:plant organ development"/>
    <property type="evidence" value="ECO:0007669"/>
    <property type="project" value="UniProtKB-ARBA"/>
</dbReference>
<evidence type="ECO:0000313" key="11">
    <source>
        <dbReference type="EMBL" id="KAE8691655.1"/>
    </source>
</evidence>
<feature type="transmembrane region" description="Helical" evidence="10">
    <location>
        <begin position="93"/>
        <end position="112"/>
    </location>
</feature>
<keyword evidence="8 10" id="KW-0472">Membrane</keyword>
<dbReference type="InterPro" id="IPR011990">
    <property type="entry name" value="TPR-like_helical_dom_sf"/>
</dbReference>
<dbReference type="Proteomes" id="UP000436088">
    <property type="component" value="Unassembled WGS sequence"/>
</dbReference>
<protein>
    <submittedName>
        <fullName evidence="11">1-aminocyclopropane-1-carboxylate synthase 7</fullName>
    </submittedName>
</protein>
<dbReference type="GO" id="GO:0003723">
    <property type="term" value="F:RNA binding"/>
    <property type="evidence" value="ECO:0007669"/>
    <property type="project" value="InterPro"/>
</dbReference>
<feature type="repeat" description="PPR" evidence="9">
    <location>
        <begin position="605"/>
        <end position="639"/>
    </location>
</feature>
<proteinExistence type="predicted"/>
<dbReference type="InterPro" id="IPR046848">
    <property type="entry name" value="E_motif"/>
</dbReference>
<keyword evidence="3" id="KW-1003">Cell membrane</keyword>
<dbReference type="GO" id="GO:0005886">
    <property type="term" value="C:plasma membrane"/>
    <property type="evidence" value="ECO:0007669"/>
    <property type="project" value="UniProtKB-SubCell"/>
</dbReference>
<dbReference type="EMBL" id="VEPZ02001146">
    <property type="protein sequence ID" value="KAE8691655.1"/>
    <property type="molecule type" value="Genomic_DNA"/>
</dbReference>
<dbReference type="FunFam" id="1.25.40.10:FF:000158">
    <property type="entry name" value="pentatricopeptide repeat-containing protein At2g33680"/>
    <property type="match status" value="1"/>
</dbReference>
<dbReference type="Gene3D" id="1.20.1740.10">
    <property type="entry name" value="Amino acid/polyamine transporter I"/>
    <property type="match status" value="1"/>
</dbReference>
<feature type="transmembrane region" description="Helical" evidence="10">
    <location>
        <begin position="467"/>
        <end position="490"/>
    </location>
</feature>
<evidence type="ECO:0000256" key="2">
    <source>
        <dbReference type="ARBA" id="ARBA00022448"/>
    </source>
</evidence>
<dbReference type="PANTHER" id="PTHR47926:SF344">
    <property type="entry name" value="OS07G0636900 PROTEIN"/>
    <property type="match status" value="1"/>
</dbReference>
<comment type="caution">
    <text evidence="11">The sequence shown here is derived from an EMBL/GenBank/DDBJ whole genome shotgun (WGS) entry which is preliminary data.</text>
</comment>
<name>A0A6A2ZL54_HIBSY</name>
<keyword evidence="6" id="KW-0677">Repeat</keyword>
<accession>A0A6A2ZL54</accession>
<evidence type="ECO:0000256" key="8">
    <source>
        <dbReference type="ARBA" id="ARBA00023136"/>
    </source>
</evidence>
<feature type="repeat" description="PPR" evidence="9">
    <location>
        <begin position="936"/>
        <end position="970"/>
    </location>
</feature>
<evidence type="ECO:0000256" key="4">
    <source>
        <dbReference type="ARBA" id="ARBA00022519"/>
    </source>
</evidence>
<dbReference type="PROSITE" id="PS51375">
    <property type="entry name" value="PPR"/>
    <property type="match status" value="4"/>
</dbReference>
<keyword evidence="12" id="KW-1185">Reference proteome</keyword>
<reference evidence="11" key="1">
    <citation type="submission" date="2019-09" db="EMBL/GenBank/DDBJ databases">
        <title>Draft genome information of white flower Hibiscus syriacus.</title>
        <authorList>
            <person name="Kim Y.-M."/>
        </authorList>
    </citation>
    <scope>NUCLEOTIDE SEQUENCE [LARGE SCALE GENOMIC DNA]</scope>
    <source>
        <strain evidence="11">YM2019G1</strain>
    </source>
</reference>
<evidence type="ECO:0000256" key="5">
    <source>
        <dbReference type="ARBA" id="ARBA00022692"/>
    </source>
</evidence>
<feature type="transmembrane region" description="Helical" evidence="10">
    <location>
        <begin position="301"/>
        <end position="324"/>
    </location>
</feature>
<feature type="transmembrane region" description="Helical" evidence="10">
    <location>
        <begin position="118"/>
        <end position="140"/>
    </location>
</feature>
<dbReference type="Pfam" id="PF03222">
    <property type="entry name" value="Trp_Tyr_perm"/>
    <property type="match status" value="2"/>
</dbReference>
<feature type="transmembrane region" description="Helical" evidence="10">
    <location>
        <begin position="203"/>
        <end position="224"/>
    </location>
</feature>
<dbReference type="GO" id="GO:0009451">
    <property type="term" value="P:RNA modification"/>
    <property type="evidence" value="ECO:0007669"/>
    <property type="project" value="InterPro"/>
</dbReference>
<evidence type="ECO:0000256" key="7">
    <source>
        <dbReference type="ARBA" id="ARBA00022989"/>
    </source>
</evidence>
<dbReference type="InterPro" id="IPR018227">
    <property type="entry name" value="Amino_acid_transport_2"/>
</dbReference>
<dbReference type="Pfam" id="PF20431">
    <property type="entry name" value="E_motif"/>
    <property type="match status" value="1"/>
</dbReference>
<dbReference type="GO" id="GO:0003333">
    <property type="term" value="P:amino acid transmembrane transport"/>
    <property type="evidence" value="ECO:0007669"/>
    <property type="project" value="InterPro"/>
</dbReference>
<evidence type="ECO:0000256" key="10">
    <source>
        <dbReference type="SAM" id="Phobius"/>
    </source>
</evidence>
<dbReference type="PANTHER" id="PTHR47926">
    <property type="entry name" value="PENTATRICOPEPTIDE REPEAT-CONTAINING PROTEIN"/>
    <property type="match status" value="1"/>
</dbReference>
<evidence type="ECO:0000256" key="6">
    <source>
        <dbReference type="ARBA" id="ARBA00022737"/>
    </source>
</evidence>
<sequence>MSISVPLQTLTSLISRARPPPPLHFQTQSPKSLLTQRVHHCHHHFHPPLRTFKCSSQRRSTNDDHPQEYEFERLFSNLNQATLKREPGSLSSAIFLVAGTTVGAGILAIPAVTQESGFLASAVACILCWIFMVATGLLIAEVNVNTMCELVLVVFHWYVSMARRTLGPVGVQIACWSYIFIHYALLVAYVARSSDILTNYLGIPLWGSATLFSLVFGGICYFGSQRFVGAVNGVLVLGIIASFTALVSVASGGLEWDALLKANFAAVPMSIPIIALSFVYQNVVPVLCTNLEGDVSKVRTAIVLGTAIPLGLFLVWNGVILGYISNLEMSSDQMMDPLQQLRSSNGVVGPIVELFSLLAIATSYIGFILGLSDFLADFNGSLSYAMYFGKRWVEWTAVTTACDEIKWGECHALERLGKIIVSWQYTCVVSMKLLDLVLKLPAGENKPQPYLLTLIPPLGLALLDPEIFFKALDIAGTYGVLVLFGILPAAMSWSDRYSRTSSTSIKLPELVPGGRLTLTLPFTKSPEPRFLPATLHFVSCFTALIATNEVNPSLKFKPFKEKAKLERIGKLKLYSKILHDCASKGYLSLAKVLHGKTIRIRFDPDLFLWNSLVDVCTKCGSFGYACKVLDRMPERDVVSWTALFSGLVNEGYGYHGLGFYCFMKKDKVRPNGNCLVTTLKACSLSSELFYGTLLHGKGVKFGLLFDVFVGSSLVDLYAKCGEIELAERVFVYMDKRNVVSWNALLNGYALKDSRSSRVVLPNETQRGKNQHTFASIASVAANSGDQFYCEGIHACILKYGFESEIVLSNALIAMYMKIRSVQNGWHVFKEMSSWDLASWNALLSGSYSDKTCYQGPSIFHKMLAEGFKPDIYTFTNILKSCSHLLNLNFGQQVHVHIIKNGLDDNNSVGTSLIDLYVKNGFLADADLLFSQLIERDLLSWTTLISGYAQSDHSEMAIEYFNQMQGQGVKPNEFTLATCLSNCSKMAMLENGQSLHSMALRAGSFDDVFVSSAIVDMYANCGCIEEAEAAFQGMVSTDVSWNTMLFGYLQHGQGSKVLETFKIMLDNGLKPVEVTFIAVLSACSHMGLVGEGKEHFDSLTNIYRMAPTIKHHACMIDILSRAGKFNEVESFINVMKVTSDPLIWETILGASARHGNEKLGESAAEKLLELDPGTASHYILLSNLFAAKGRWEDVRQVGALMTHCGVKKEAECSWVMVNGQVHVFRCGDGFHPRHEGIYVKQASCYVQSLDCYLYMPHIFYSLE</sequence>
<comment type="subcellular location">
    <subcellularLocation>
        <location evidence="1">Cell inner membrane</location>
        <topology evidence="1">Multi-pass membrane protein</topology>
    </subcellularLocation>
</comment>
<evidence type="ECO:0000256" key="1">
    <source>
        <dbReference type="ARBA" id="ARBA00004429"/>
    </source>
</evidence>
<feature type="transmembrane region" description="Helical" evidence="10">
    <location>
        <begin position="262"/>
        <end position="281"/>
    </location>
</feature>
<evidence type="ECO:0000256" key="9">
    <source>
        <dbReference type="PROSITE-ProRule" id="PRU00708"/>
    </source>
</evidence>
<dbReference type="Gene3D" id="1.25.40.10">
    <property type="entry name" value="Tetratricopeptide repeat domain"/>
    <property type="match status" value="5"/>
</dbReference>
<dbReference type="Pfam" id="PF01535">
    <property type="entry name" value="PPR"/>
    <property type="match status" value="5"/>
</dbReference>
<organism evidence="11 12">
    <name type="scientific">Hibiscus syriacus</name>
    <name type="common">Rose of Sharon</name>
    <dbReference type="NCBI Taxonomy" id="106335"/>
    <lineage>
        <taxon>Eukaryota</taxon>
        <taxon>Viridiplantae</taxon>
        <taxon>Streptophyta</taxon>
        <taxon>Embryophyta</taxon>
        <taxon>Tracheophyta</taxon>
        <taxon>Spermatophyta</taxon>
        <taxon>Magnoliopsida</taxon>
        <taxon>eudicotyledons</taxon>
        <taxon>Gunneridae</taxon>
        <taxon>Pentapetalae</taxon>
        <taxon>rosids</taxon>
        <taxon>malvids</taxon>
        <taxon>Malvales</taxon>
        <taxon>Malvaceae</taxon>
        <taxon>Malvoideae</taxon>
        <taxon>Hibiscus</taxon>
    </lineage>
</organism>
<evidence type="ECO:0000256" key="3">
    <source>
        <dbReference type="ARBA" id="ARBA00022475"/>
    </source>
</evidence>
<gene>
    <name evidence="11" type="ORF">F3Y22_tig00110885pilonHSYRG00022</name>
</gene>
<keyword evidence="2" id="KW-0813">Transport</keyword>
<keyword evidence="7 10" id="KW-1133">Transmembrane helix</keyword>
<feature type="transmembrane region" description="Helical" evidence="10">
    <location>
        <begin position="230"/>
        <end position="250"/>
    </location>
</feature>
<feature type="transmembrane region" description="Helical" evidence="10">
    <location>
        <begin position="169"/>
        <end position="191"/>
    </location>
</feature>
<feature type="transmembrane region" description="Helical" evidence="10">
    <location>
        <begin position="345"/>
        <end position="369"/>
    </location>
</feature>
<dbReference type="NCBIfam" id="TIGR00756">
    <property type="entry name" value="PPR"/>
    <property type="match status" value="3"/>
</dbReference>
<feature type="repeat" description="PPR" evidence="9">
    <location>
        <begin position="1036"/>
        <end position="1070"/>
    </location>
</feature>
<dbReference type="InterPro" id="IPR002885">
    <property type="entry name" value="PPR_rpt"/>
</dbReference>
<dbReference type="Pfam" id="PF13812">
    <property type="entry name" value="PPR_3"/>
    <property type="match status" value="1"/>
</dbReference>
<feature type="repeat" description="PPR" evidence="9">
    <location>
        <begin position="706"/>
        <end position="740"/>
    </location>
</feature>
<dbReference type="Pfam" id="PF13041">
    <property type="entry name" value="PPR_2"/>
    <property type="match status" value="2"/>
</dbReference>